<feature type="disulfide bond" evidence="2">
    <location>
        <begin position="55"/>
        <end position="73"/>
    </location>
</feature>
<dbReference type="Gene3D" id="4.10.400.10">
    <property type="entry name" value="Low-density Lipoprotein Receptor"/>
    <property type="match status" value="2"/>
</dbReference>
<dbReference type="InterPro" id="IPR036055">
    <property type="entry name" value="LDL_receptor-like_sf"/>
</dbReference>
<comment type="caution">
    <text evidence="2">Lacks conserved residue(s) required for the propagation of feature annotation.</text>
</comment>
<evidence type="ECO:0000313" key="3">
    <source>
        <dbReference type="EMBL" id="ELU14339.1"/>
    </source>
</evidence>
<dbReference type="HOGENOM" id="CLU_085098_1_1_1"/>
<dbReference type="EnsemblMetazoa" id="CapteT118063">
    <property type="protein sequence ID" value="CapteP118063"/>
    <property type="gene ID" value="CapteG118063"/>
</dbReference>
<reference evidence="3 5" key="2">
    <citation type="journal article" date="2013" name="Nature">
        <title>Insights into bilaterian evolution from three spiralian genomes.</title>
        <authorList>
            <person name="Simakov O."/>
            <person name="Marletaz F."/>
            <person name="Cho S.J."/>
            <person name="Edsinger-Gonzales E."/>
            <person name="Havlak P."/>
            <person name="Hellsten U."/>
            <person name="Kuo D.H."/>
            <person name="Larsson T."/>
            <person name="Lv J."/>
            <person name="Arendt D."/>
            <person name="Savage R."/>
            <person name="Osoegawa K."/>
            <person name="de Jong P."/>
            <person name="Grimwood J."/>
            <person name="Chapman J.A."/>
            <person name="Shapiro H."/>
            <person name="Aerts A."/>
            <person name="Otillar R.P."/>
            <person name="Terry A.Y."/>
            <person name="Boore J.L."/>
            <person name="Grigoriev I.V."/>
            <person name="Lindberg D.R."/>
            <person name="Seaver E.C."/>
            <person name="Weisblat D.A."/>
            <person name="Putnam N.H."/>
            <person name="Rokhsar D.S."/>
        </authorList>
    </citation>
    <scope>NUCLEOTIDE SEQUENCE</scope>
    <source>
        <strain evidence="3 5">I ESC-2004</strain>
    </source>
</reference>
<evidence type="ECO:0000313" key="5">
    <source>
        <dbReference type="Proteomes" id="UP000014760"/>
    </source>
</evidence>
<evidence type="ECO:0000313" key="4">
    <source>
        <dbReference type="EnsemblMetazoa" id="CapteP118063"/>
    </source>
</evidence>
<protein>
    <recommendedName>
        <fullName evidence="6">EB domain-containing protein</fullName>
    </recommendedName>
</protein>
<evidence type="ECO:0000256" key="1">
    <source>
        <dbReference type="ARBA" id="ARBA00023157"/>
    </source>
</evidence>
<dbReference type="Proteomes" id="UP000014760">
    <property type="component" value="Unassembled WGS sequence"/>
</dbReference>
<dbReference type="OrthoDB" id="10017719at2759"/>
<dbReference type="InterPro" id="IPR051221">
    <property type="entry name" value="LDLR-related"/>
</dbReference>
<dbReference type="GO" id="GO:0043235">
    <property type="term" value="C:receptor complex"/>
    <property type="evidence" value="ECO:0007669"/>
    <property type="project" value="TreeGrafter"/>
</dbReference>
<dbReference type="Pfam" id="PF00057">
    <property type="entry name" value="Ldl_recept_a"/>
    <property type="match status" value="2"/>
</dbReference>
<evidence type="ECO:0008006" key="6">
    <source>
        <dbReference type="Google" id="ProtNLM"/>
    </source>
</evidence>
<dbReference type="PROSITE" id="PS50068">
    <property type="entry name" value="LDLRA_2"/>
    <property type="match status" value="2"/>
</dbReference>
<dbReference type="PRINTS" id="PR00261">
    <property type="entry name" value="LDLRECEPTOR"/>
</dbReference>
<sequence>MLPLHPECGRGLYQCLDGSCILQQHVCDGHEDCPLKEDENNCNCIGFGCHGMFTCKVSYCLPLRYLCDGMYDCPEGQDEHPDLCSSSYCTGLFRCQGEGTCIHPSDIGDGITDC</sequence>
<dbReference type="PANTHER" id="PTHR22722:SF5">
    <property type="entry name" value="LOW-DENSITY LIPOPROTEIN RECEPTOR-RELATED PROTEIN 1B"/>
    <property type="match status" value="1"/>
</dbReference>
<organism evidence="3">
    <name type="scientific">Capitella teleta</name>
    <name type="common">Polychaete worm</name>
    <dbReference type="NCBI Taxonomy" id="283909"/>
    <lineage>
        <taxon>Eukaryota</taxon>
        <taxon>Metazoa</taxon>
        <taxon>Spiralia</taxon>
        <taxon>Lophotrochozoa</taxon>
        <taxon>Annelida</taxon>
        <taxon>Polychaeta</taxon>
        <taxon>Sedentaria</taxon>
        <taxon>Scolecida</taxon>
        <taxon>Capitellidae</taxon>
        <taxon>Capitella</taxon>
    </lineage>
</organism>
<keyword evidence="5" id="KW-1185">Reference proteome</keyword>
<evidence type="ECO:0000256" key="2">
    <source>
        <dbReference type="PROSITE-ProRule" id="PRU00124"/>
    </source>
</evidence>
<dbReference type="GO" id="GO:0005041">
    <property type="term" value="F:low-density lipoprotein particle receptor activity"/>
    <property type="evidence" value="ECO:0007669"/>
    <property type="project" value="TreeGrafter"/>
</dbReference>
<gene>
    <name evidence="3" type="ORF">CAPTEDRAFT_118063</name>
</gene>
<dbReference type="InterPro" id="IPR002172">
    <property type="entry name" value="LDrepeatLR_classA_rpt"/>
</dbReference>
<keyword evidence="1 2" id="KW-1015">Disulfide bond</keyword>
<dbReference type="OMA" id="ITICLVR"/>
<accession>R7V6Z0</accession>
<dbReference type="AlphaFoldDB" id="R7V6Z0"/>
<dbReference type="EMBL" id="KB294582">
    <property type="protein sequence ID" value="ELU14339.1"/>
    <property type="molecule type" value="Genomic_DNA"/>
</dbReference>
<feature type="disulfide bond" evidence="2">
    <location>
        <begin position="8"/>
        <end position="20"/>
    </location>
</feature>
<dbReference type="PANTHER" id="PTHR22722">
    <property type="entry name" value="LOW-DENSITY LIPOPROTEIN RECEPTOR-RELATED PROTEIN 2-RELATED"/>
    <property type="match status" value="1"/>
</dbReference>
<reference evidence="5" key="1">
    <citation type="submission" date="2012-12" db="EMBL/GenBank/DDBJ databases">
        <authorList>
            <person name="Hellsten U."/>
            <person name="Grimwood J."/>
            <person name="Chapman J.A."/>
            <person name="Shapiro H."/>
            <person name="Aerts A."/>
            <person name="Otillar R.P."/>
            <person name="Terry A.Y."/>
            <person name="Boore J.L."/>
            <person name="Simakov O."/>
            <person name="Marletaz F."/>
            <person name="Cho S.-J."/>
            <person name="Edsinger-Gonzales E."/>
            <person name="Havlak P."/>
            <person name="Kuo D.-H."/>
            <person name="Larsson T."/>
            <person name="Lv J."/>
            <person name="Arendt D."/>
            <person name="Savage R."/>
            <person name="Osoegawa K."/>
            <person name="de Jong P."/>
            <person name="Lindberg D.R."/>
            <person name="Seaver E.C."/>
            <person name="Weisblat D.A."/>
            <person name="Putnam N.H."/>
            <person name="Grigoriev I.V."/>
            <person name="Rokhsar D.S."/>
        </authorList>
    </citation>
    <scope>NUCLEOTIDE SEQUENCE</scope>
    <source>
        <strain evidence="5">I ESC-2004</strain>
    </source>
</reference>
<proteinExistence type="predicted"/>
<feature type="non-terminal residue" evidence="3">
    <location>
        <position position="114"/>
    </location>
</feature>
<dbReference type="EMBL" id="AMQN01018589">
    <property type="status" value="NOT_ANNOTATED_CDS"/>
    <property type="molecule type" value="Genomic_DNA"/>
</dbReference>
<reference evidence="4" key="3">
    <citation type="submission" date="2015-06" db="UniProtKB">
        <authorList>
            <consortium name="EnsemblMetazoa"/>
        </authorList>
    </citation>
    <scope>IDENTIFICATION</scope>
</reference>
<dbReference type="SMART" id="SM00192">
    <property type="entry name" value="LDLa"/>
    <property type="match status" value="2"/>
</dbReference>
<dbReference type="GO" id="GO:0005886">
    <property type="term" value="C:plasma membrane"/>
    <property type="evidence" value="ECO:0007669"/>
    <property type="project" value="TreeGrafter"/>
</dbReference>
<dbReference type="STRING" id="283909.R7V6Z0"/>
<dbReference type="SUPFAM" id="SSF57424">
    <property type="entry name" value="LDL receptor-like module"/>
    <property type="match status" value="2"/>
</dbReference>
<feature type="disulfide bond" evidence="2">
    <location>
        <begin position="27"/>
        <end position="42"/>
    </location>
</feature>
<dbReference type="CDD" id="cd00112">
    <property type="entry name" value="LDLa"/>
    <property type="match status" value="1"/>
</dbReference>
<name>R7V6Z0_CAPTE</name>
<feature type="disulfide bond" evidence="2">
    <location>
        <begin position="15"/>
        <end position="33"/>
    </location>
</feature>